<reference evidence="1" key="2">
    <citation type="journal article" date="2015" name="Fish Shellfish Immunol.">
        <title>Early steps in the European eel (Anguilla anguilla)-Vibrio vulnificus interaction in the gills: Role of the RtxA13 toxin.</title>
        <authorList>
            <person name="Callol A."/>
            <person name="Pajuelo D."/>
            <person name="Ebbesson L."/>
            <person name="Teles M."/>
            <person name="MacKenzie S."/>
            <person name="Amaro C."/>
        </authorList>
    </citation>
    <scope>NUCLEOTIDE SEQUENCE</scope>
</reference>
<protein>
    <submittedName>
        <fullName evidence="1">Uncharacterized protein</fullName>
    </submittedName>
</protein>
<sequence>MTPLKSCNFMFSCLCSIIREQIGHGIYVHIYHRRG</sequence>
<reference evidence="1" key="1">
    <citation type="submission" date="2014-11" db="EMBL/GenBank/DDBJ databases">
        <authorList>
            <person name="Amaro Gonzalez C."/>
        </authorList>
    </citation>
    <scope>NUCLEOTIDE SEQUENCE</scope>
</reference>
<organism evidence="1">
    <name type="scientific">Anguilla anguilla</name>
    <name type="common">European freshwater eel</name>
    <name type="synonym">Muraena anguilla</name>
    <dbReference type="NCBI Taxonomy" id="7936"/>
    <lineage>
        <taxon>Eukaryota</taxon>
        <taxon>Metazoa</taxon>
        <taxon>Chordata</taxon>
        <taxon>Craniata</taxon>
        <taxon>Vertebrata</taxon>
        <taxon>Euteleostomi</taxon>
        <taxon>Actinopterygii</taxon>
        <taxon>Neopterygii</taxon>
        <taxon>Teleostei</taxon>
        <taxon>Anguilliformes</taxon>
        <taxon>Anguillidae</taxon>
        <taxon>Anguilla</taxon>
    </lineage>
</organism>
<evidence type="ECO:0000313" key="1">
    <source>
        <dbReference type="EMBL" id="JAH08435.1"/>
    </source>
</evidence>
<dbReference type="EMBL" id="GBXM01100142">
    <property type="protein sequence ID" value="JAH08435.1"/>
    <property type="molecule type" value="Transcribed_RNA"/>
</dbReference>
<dbReference type="AlphaFoldDB" id="A0A0E9PWH1"/>
<name>A0A0E9PWH1_ANGAN</name>
<proteinExistence type="predicted"/>
<accession>A0A0E9PWH1</accession>